<keyword evidence="3" id="KW-0012">Acyltransferase</keyword>
<organism evidence="4">
    <name type="scientific">Ananas comosus var. bracteatus</name>
    <name type="common">red pineapple</name>
    <dbReference type="NCBI Taxonomy" id="296719"/>
    <lineage>
        <taxon>Eukaryota</taxon>
        <taxon>Viridiplantae</taxon>
        <taxon>Streptophyta</taxon>
        <taxon>Embryophyta</taxon>
        <taxon>Tracheophyta</taxon>
        <taxon>Spermatophyta</taxon>
        <taxon>Magnoliopsida</taxon>
        <taxon>Liliopsida</taxon>
        <taxon>Poales</taxon>
        <taxon>Bromeliaceae</taxon>
        <taxon>Bromelioideae</taxon>
        <taxon>Ananas</taxon>
    </lineage>
</organism>
<dbReference type="EMBL" id="LR862130">
    <property type="protein sequence ID" value="CAD1830048.1"/>
    <property type="molecule type" value="Genomic_DNA"/>
</dbReference>
<dbReference type="InterPro" id="IPR007130">
    <property type="entry name" value="DAGAT"/>
</dbReference>
<evidence type="ECO:0000256" key="2">
    <source>
        <dbReference type="ARBA" id="ARBA00022679"/>
    </source>
</evidence>
<evidence type="ECO:0000256" key="1">
    <source>
        <dbReference type="ARBA" id="ARBA00005420"/>
    </source>
</evidence>
<accession>A0A6V7PHF9</accession>
<name>A0A6V7PHF9_ANACO</name>
<dbReference type="GO" id="GO:0019432">
    <property type="term" value="P:triglyceride biosynthetic process"/>
    <property type="evidence" value="ECO:0007669"/>
    <property type="project" value="UniProtKB-ARBA"/>
</dbReference>
<evidence type="ECO:0008006" key="5">
    <source>
        <dbReference type="Google" id="ProtNLM"/>
    </source>
</evidence>
<evidence type="ECO:0000256" key="3">
    <source>
        <dbReference type="ARBA" id="ARBA00023315"/>
    </source>
</evidence>
<gene>
    <name evidence="4" type="ORF">CB5_LOCUS13259</name>
</gene>
<dbReference type="Pfam" id="PF03982">
    <property type="entry name" value="DAGAT"/>
    <property type="match status" value="1"/>
</dbReference>
<proteinExistence type="inferred from homology"/>
<keyword evidence="2" id="KW-0808">Transferase</keyword>
<reference evidence="4" key="1">
    <citation type="submission" date="2020-07" db="EMBL/GenBank/DDBJ databases">
        <authorList>
            <person name="Lin J."/>
        </authorList>
    </citation>
    <scope>NUCLEOTIDE SEQUENCE</scope>
</reference>
<sequence>MLMGMELNSLYEGFLREKKAVLRGMAHPVLFATKYETSSQDMTRFDEMSIYGALPVAPINMYRLFAREEFVLLYPGGAREALHRKGEEYKLFWPDRPEFVRMAAKFGVTIIPFGVVGEDDVAQTKSLILRLSNEIVVLDYNDLKDLPLVREWIEEMNQDAVRLRADINGEISNQEIYIPGLLPKLPGRFYFLFGKPIETKGMDILKDRRNANLVYLNVKSEIESIISYLRRKREEDSYRSLTQRLLYQATWGFSTQVPSFEP</sequence>
<evidence type="ECO:0000313" key="4">
    <source>
        <dbReference type="EMBL" id="CAD1830048.1"/>
    </source>
</evidence>
<protein>
    <recommendedName>
        <fullName evidence="5">Acyltransferase-like protein, chloroplastic</fullName>
    </recommendedName>
</protein>
<dbReference type="PANTHER" id="PTHR22753">
    <property type="entry name" value="TRANSMEMBRANE PROTEIN 68"/>
    <property type="match status" value="1"/>
</dbReference>
<dbReference type="AlphaFoldDB" id="A0A6V7PHF9"/>
<dbReference type="GO" id="GO:0004144">
    <property type="term" value="F:diacylglycerol O-acyltransferase activity"/>
    <property type="evidence" value="ECO:0007669"/>
    <property type="project" value="UniProtKB-ARBA"/>
</dbReference>
<comment type="similarity">
    <text evidence="1">Belongs to the diacylglycerol acyltransferase family.</text>
</comment>
<dbReference type="GO" id="GO:0016020">
    <property type="term" value="C:membrane"/>
    <property type="evidence" value="ECO:0007669"/>
    <property type="project" value="TreeGrafter"/>
</dbReference>
<dbReference type="PANTHER" id="PTHR22753:SF14">
    <property type="entry name" value="MONOACYLGLYCEROL_DIACYLGLYCEROL O-ACYLTRANSFERASE"/>
    <property type="match status" value="1"/>
</dbReference>